<dbReference type="Pfam" id="PF00440">
    <property type="entry name" value="TetR_N"/>
    <property type="match status" value="1"/>
</dbReference>
<dbReference type="GO" id="GO:0003700">
    <property type="term" value="F:DNA-binding transcription factor activity"/>
    <property type="evidence" value="ECO:0007669"/>
    <property type="project" value="TreeGrafter"/>
</dbReference>
<accession>A0A9X2YE86</accession>
<reference evidence="5" key="3">
    <citation type="submission" date="2022-08" db="EMBL/GenBank/DDBJ databases">
        <title>Whole genome sequencing of non-tuberculosis mycobacteria type-strains.</title>
        <authorList>
            <person name="Igarashi Y."/>
            <person name="Osugi A."/>
            <person name="Mitarai S."/>
        </authorList>
    </citation>
    <scope>NUCLEOTIDE SEQUENCE</scope>
    <source>
        <strain evidence="5">JCM 16372</strain>
    </source>
</reference>
<dbReference type="PRINTS" id="PR00455">
    <property type="entry name" value="HTHTETR"/>
</dbReference>
<feature type="domain" description="HTH tetR-type" evidence="3">
    <location>
        <begin position="7"/>
        <end position="67"/>
    </location>
</feature>
<dbReference type="InterPro" id="IPR001647">
    <property type="entry name" value="HTH_TetR"/>
</dbReference>
<reference evidence="4" key="1">
    <citation type="submission" date="2020-07" db="EMBL/GenBank/DDBJ databases">
        <authorList>
            <person name="Pettersson B.M.F."/>
            <person name="Behra P.R.K."/>
            <person name="Ramesh M."/>
            <person name="Das S."/>
            <person name="Dasgupta S."/>
            <person name="Kirsebom L.A."/>
        </authorList>
    </citation>
    <scope>NUCLEOTIDE SEQUENCE</scope>
    <source>
        <strain evidence="4">DSM 45406</strain>
    </source>
</reference>
<organism evidence="4 7">
    <name type="scientific">Mycolicibacterium rufum</name>
    <dbReference type="NCBI Taxonomy" id="318424"/>
    <lineage>
        <taxon>Bacteria</taxon>
        <taxon>Bacillati</taxon>
        <taxon>Actinomycetota</taxon>
        <taxon>Actinomycetes</taxon>
        <taxon>Mycobacteriales</taxon>
        <taxon>Mycobacteriaceae</taxon>
        <taxon>Mycolicibacterium</taxon>
    </lineage>
</organism>
<dbReference type="Proteomes" id="UP001140272">
    <property type="component" value="Unassembled WGS sequence"/>
</dbReference>
<gene>
    <name evidence="4" type="ORF">H7H73_16060</name>
    <name evidence="5" type="ORF">MJO55_27225</name>
</gene>
<dbReference type="EMBL" id="JACKRN010000569">
    <property type="protein sequence ID" value="MCV7071683.1"/>
    <property type="molecule type" value="Genomic_DNA"/>
</dbReference>
<dbReference type="PROSITE" id="PS50977">
    <property type="entry name" value="HTH_TETR_2"/>
    <property type="match status" value="1"/>
</dbReference>
<evidence type="ECO:0000259" key="3">
    <source>
        <dbReference type="PROSITE" id="PS50977"/>
    </source>
</evidence>
<dbReference type="Gene3D" id="1.10.357.10">
    <property type="entry name" value="Tetracycline Repressor, domain 2"/>
    <property type="match status" value="1"/>
</dbReference>
<sequence length="193" mass="21460">MTVDTSSSARQRILATAYELFTRRGIRDVGVDEVVQKAAVAKTTLYRHFPSKDDLVVAFLAEREQAWTVEIVEKQSQLRADDPAGRLLAIFDVFDDWFAEHTDFESCSFVKVLLEMGADGRIGEACIAHLAAIRGIVAERARLAGLRDVEEFTLAFNVLMKGSIIAAAEGDRAAARRARPIAAWLIERHRTGR</sequence>
<dbReference type="Proteomes" id="UP001055159">
    <property type="component" value="Chromosome"/>
</dbReference>
<keyword evidence="6" id="KW-1185">Reference proteome</keyword>
<evidence type="ECO:0000313" key="5">
    <source>
        <dbReference type="EMBL" id="ULP36807.1"/>
    </source>
</evidence>
<proteinExistence type="predicted"/>
<feature type="DNA-binding region" description="H-T-H motif" evidence="2">
    <location>
        <begin position="30"/>
        <end position="49"/>
    </location>
</feature>
<dbReference type="RefSeq" id="WP_043413982.1">
    <property type="nucleotide sequence ID" value="NZ_CP092427.2"/>
</dbReference>
<evidence type="ECO:0000313" key="6">
    <source>
        <dbReference type="Proteomes" id="UP001055159"/>
    </source>
</evidence>
<dbReference type="EMBL" id="CP092427">
    <property type="protein sequence ID" value="ULP36807.1"/>
    <property type="molecule type" value="Genomic_DNA"/>
</dbReference>
<dbReference type="InterPro" id="IPR050109">
    <property type="entry name" value="HTH-type_TetR-like_transc_reg"/>
</dbReference>
<reference evidence="4" key="2">
    <citation type="journal article" date="2022" name="BMC Genomics">
        <title>Comparative genome analysis of mycobacteria focusing on tRNA and non-coding RNA.</title>
        <authorList>
            <person name="Behra P.R.K."/>
            <person name="Pettersson B.M.F."/>
            <person name="Ramesh M."/>
            <person name="Das S."/>
            <person name="Dasgupta S."/>
            <person name="Kirsebom L.A."/>
        </authorList>
    </citation>
    <scope>NUCLEOTIDE SEQUENCE</scope>
    <source>
        <strain evidence="4">DSM 45406</strain>
    </source>
</reference>
<protein>
    <submittedName>
        <fullName evidence="4">TetR/AcrR family transcriptional regulator</fullName>
    </submittedName>
</protein>
<evidence type="ECO:0000313" key="7">
    <source>
        <dbReference type="Proteomes" id="UP001140272"/>
    </source>
</evidence>
<evidence type="ECO:0000256" key="1">
    <source>
        <dbReference type="ARBA" id="ARBA00023125"/>
    </source>
</evidence>
<dbReference type="SUPFAM" id="SSF48498">
    <property type="entry name" value="Tetracyclin repressor-like, C-terminal domain"/>
    <property type="match status" value="1"/>
</dbReference>
<dbReference type="SUPFAM" id="SSF46689">
    <property type="entry name" value="Homeodomain-like"/>
    <property type="match status" value="1"/>
</dbReference>
<dbReference type="AlphaFoldDB" id="A0A9X2YE86"/>
<dbReference type="GO" id="GO:0000976">
    <property type="term" value="F:transcription cis-regulatory region binding"/>
    <property type="evidence" value="ECO:0007669"/>
    <property type="project" value="TreeGrafter"/>
</dbReference>
<evidence type="ECO:0000313" key="4">
    <source>
        <dbReference type="EMBL" id="MCV7071683.1"/>
    </source>
</evidence>
<evidence type="ECO:0000256" key="2">
    <source>
        <dbReference type="PROSITE-ProRule" id="PRU00335"/>
    </source>
</evidence>
<dbReference type="InterPro" id="IPR009057">
    <property type="entry name" value="Homeodomain-like_sf"/>
</dbReference>
<dbReference type="PANTHER" id="PTHR30055">
    <property type="entry name" value="HTH-TYPE TRANSCRIPTIONAL REGULATOR RUTR"/>
    <property type="match status" value="1"/>
</dbReference>
<keyword evidence="1 2" id="KW-0238">DNA-binding</keyword>
<name>A0A9X2YE86_9MYCO</name>
<dbReference type="InterPro" id="IPR036271">
    <property type="entry name" value="Tet_transcr_reg_TetR-rel_C_sf"/>
</dbReference>
<dbReference type="PANTHER" id="PTHR30055:SF200">
    <property type="entry name" value="HTH-TYPE TRANSCRIPTIONAL REPRESSOR BDCR"/>
    <property type="match status" value="1"/>
</dbReference>